<dbReference type="InterPro" id="IPR002018">
    <property type="entry name" value="CarbesteraseB"/>
</dbReference>
<reference evidence="3 4" key="1">
    <citation type="journal article" date="2012" name="Eukaryot. Cell">
        <title>Draft genome sequence of CBS 2479, the standard type strain of Trichosporon asahii.</title>
        <authorList>
            <person name="Yang R.Y."/>
            <person name="Li H.T."/>
            <person name="Zhu H."/>
            <person name="Zhou G.P."/>
            <person name="Wang M."/>
            <person name="Wang L."/>
        </authorList>
    </citation>
    <scope>NUCLEOTIDE SEQUENCE [LARGE SCALE GENOMIC DNA]</scope>
    <source>
        <strain evidence="4">ATCC 90039 / CBS 2479 / JCM 2466 / KCTC 7840 / NCYC 2677 / UAMH 7654</strain>
    </source>
</reference>
<dbReference type="Pfam" id="PF00135">
    <property type="entry name" value="COesterase"/>
    <property type="match status" value="1"/>
</dbReference>
<dbReference type="Gene3D" id="3.40.50.1820">
    <property type="entry name" value="alpha/beta hydrolase"/>
    <property type="match status" value="1"/>
</dbReference>
<proteinExistence type="predicted"/>
<feature type="domain" description="Carboxylesterase type B" evidence="2">
    <location>
        <begin position="72"/>
        <end position="549"/>
    </location>
</feature>
<dbReference type="PROSITE" id="PS00941">
    <property type="entry name" value="CARBOXYLESTERASE_B_2"/>
    <property type="match status" value="1"/>
</dbReference>
<dbReference type="InterPro" id="IPR019819">
    <property type="entry name" value="Carboxylesterase_B_CS"/>
</dbReference>
<dbReference type="InterPro" id="IPR050309">
    <property type="entry name" value="Type-B_Carboxylest/Lipase"/>
</dbReference>
<dbReference type="RefSeq" id="XP_014176426.1">
    <property type="nucleotide sequence ID" value="XM_014320951.1"/>
</dbReference>
<dbReference type="InterPro" id="IPR029058">
    <property type="entry name" value="AB_hydrolase_fold"/>
</dbReference>
<dbReference type="EMBL" id="ALBS01000321">
    <property type="protein sequence ID" value="EJT45829.1"/>
    <property type="molecule type" value="Genomic_DNA"/>
</dbReference>
<accession>J6ENA2</accession>
<dbReference type="KEGG" id="tasa:A1Q1_05742"/>
<evidence type="ECO:0000256" key="1">
    <source>
        <dbReference type="SAM" id="SignalP"/>
    </source>
</evidence>
<evidence type="ECO:0000313" key="4">
    <source>
        <dbReference type="Proteomes" id="UP000002748"/>
    </source>
</evidence>
<dbReference type="OrthoDB" id="408631at2759"/>
<evidence type="ECO:0000259" key="2">
    <source>
        <dbReference type="Pfam" id="PF00135"/>
    </source>
</evidence>
<gene>
    <name evidence="3" type="ORF">A1Q1_05742</name>
</gene>
<dbReference type="HOGENOM" id="CLU_006586_16_4_1"/>
<dbReference type="SUPFAM" id="SSF53474">
    <property type="entry name" value="alpha/beta-Hydrolases"/>
    <property type="match status" value="1"/>
</dbReference>
<dbReference type="PANTHER" id="PTHR11559">
    <property type="entry name" value="CARBOXYLESTERASE"/>
    <property type="match status" value="1"/>
</dbReference>
<dbReference type="AlphaFoldDB" id="J6ENA2"/>
<organism evidence="3 4">
    <name type="scientific">Trichosporon asahii var. asahii (strain ATCC 90039 / CBS 2479 / JCM 2466 / KCTC 7840 / NBRC 103889/ NCYC 2677 / UAMH 7654)</name>
    <name type="common">Yeast</name>
    <dbReference type="NCBI Taxonomy" id="1186058"/>
    <lineage>
        <taxon>Eukaryota</taxon>
        <taxon>Fungi</taxon>
        <taxon>Dikarya</taxon>
        <taxon>Basidiomycota</taxon>
        <taxon>Agaricomycotina</taxon>
        <taxon>Tremellomycetes</taxon>
        <taxon>Trichosporonales</taxon>
        <taxon>Trichosporonaceae</taxon>
        <taxon>Trichosporon</taxon>
    </lineage>
</organism>
<feature type="chain" id="PRO_5003787790" description="Carboxylesterase type B domain-containing protein" evidence="1">
    <location>
        <begin position="20"/>
        <end position="571"/>
    </location>
</feature>
<dbReference type="ESTHER" id="trias-j6ena2">
    <property type="family name" value="Fungal_carboxylesterase_lipase"/>
</dbReference>
<protein>
    <recommendedName>
        <fullName evidence="2">Carboxylesterase type B domain-containing protein</fullName>
    </recommendedName>
</protein>
<comment type="caution">
    <text evidence="3">The sequence shown here is derived from an EMBL/GenBank/DDBJ whole genome shotgun (WGS) entry which is preliminary data.</text>
</comment>
<dbReference type="GeneID" id="25989254"/>
<sequence length="571" mass="61099">MVALLSIATLLLPLAAVSATPVPGGADHAASTASSSGPKVTPGYDAFAKAHKKVTATLNADSRNIKVHGVTASGVDAYLGIPFAAPRTSHAGPSLTSAVNELRWKRPQPYKYRGTINAKKQPVGCPQLPGDPAFGGLAAARYGTSEDCLTLSVLVPEGTKPGAKLPVMVYVYGGGFAEGTGATFNSPLLVDAGTKAPVILVNFNYRLGMLGFPYGRDAEANNAANLGLHDMIAAFKWVKEHIGSFGGDPERVTAFGDSAGAVAISHLMLDEDQDLFSAAVLMSGAPTTLGVPPTNSNDEGYDKILAAAGCKDWDCLRKVPADKLLNLSAPTGGFGPTQDGELIKGFPYELVRDGKFSQIPFMTGNERDEATLFLPFGTTMTDLRSALTGTPLSDDIWDRITSAYPADGTYYPQGIENATLPSGQPVNVSADWTRAVTIMEDKMFQSGRRWLIEHAKNKDTTYTYESLARYQQFFSPVYGAGHGMDLFFLFGWVGADPSSSEEDVELGKQYMNYCPNRPDSEGPQLPHWAPYSQEKASQLLAPGNTTQITDTFRPQMSLFTEPDVAKVMGFY</sequence>
<dbReference type="VEuPathDB" id="FungiDB:A1Q1_05742"/>
<feature type="signal peptide" evidence="1">
    <location>
        <begin position="1"/>
        <end position="19"/>
    </location>
</feature>
<evidence type="ECO:0000313" key="3">
    <source>
        <dbReference type="EMBL" id="EJT45829.1"/>
    </source>
</evidence>
<name>J6ENA2_TRIAS</name>
<dbReference type="Proteomes" id="UP000002748">
    <property type="component" value="Unassembled WGS sequence"/>
</dbReference>
<keyword evidence="1" id="KW-0732">Signal</keyword>